<dbReference type="Proteomes" id="UP000289323">
    <property type="component" value="Unassembled WGS sequence"/>
</dbReference>
<dbReference type="EMBL" id="OUUZ01000015">
    <property type="protein sequence ID" value="SPQ25729.1"/>
    <property type="molecule type" value="Genomic_DNA"/>
</dbReference>
<keyword evidence="3" id="KW-1133">Transmembrane helix</keyword>
<name>A0A3S4F2X8_9PEZI</name>
<keyword evidence="5" id="KW-0472">Membrane</keyword>
<organism evidence="8 9">
    <name type="scientific">Thermothielavioides terrestris</name>
    <dbReference type="NCBI Taxonomy" id="2587410"/>
    <lineage>
        <taxon>Eukaryota</taxon>
        <taxon>Fungi</taxon>
        <taxon>Dikarya</taxon>
        <taxon>Ascomycota</taxon>
        <taxon>Pezizomycotina</taxon>
        <taxon>Sordariomycetes</taxon>
        <taxon>Sordariomycetidae</taxon>
        <taxon>Sordariales</taxon>
        <taxon>Chaetomiaceae</taxon>
        <taxon>Thermothielavioides</taxon>
    </lineage>
</organism>
<evidence type="ECO:0000313" key="9">
    <source>
        <dbReference type="Proteomes" id="UP000289323"/>
    </source>
</evidence>
<gene>
    <name evidence="8" type="ORF">TT172_LOCUS8148</name>
</gene>
<evidence type="ECO:0000256" key="1">
    <source>
        <dbReference type="ARBA" id="ARBA00004167"/>
    </source>
</evidence>
<keyword evidence="4" id="KW-0843">Virulence</keyword>
<evidence type="ECO:0000256" key="2">
    <source>
        <dbReference type="ARBA" id="ARBA00022692"/>
    </source>
</evidence>
<comment type="similarity">
    <text evidence="7">Belongs to the ustYa family.</text>
</comment>
<dbReference type="GO" id="GO:0016020">
    <property type="term" value="C:membrane"/>
    <property type="evidence" value="ECO:0007669"/>
    <property type="project" value="UniProtKB-SubCell"/>
</dbReference>
<keyword evidence="2" id="KW-0812">Transmembrane</keyword>
<dbReference type="GO" id="GO:0043386">
    <property type="term" value="P:mycotoxin biosynthetic process"/>
    <property type="evidence" value="ECO:0007669"/>
    <property type="project" value="InterPro"/>
</dbReference>
<evidence type="ECO:0000256" key="5">
    <source>
        <dbReference type="ARBA" id="ARBA00023136"/>
    </source>
</evidence>
<proteinExistence type="inferred from homology"/>
<dbReference type="PANTHER" id="PTHR33365:SF12">
    <property type="entry name" value="TAT PATHWAY SIGNAL SEQUENCE"/>
    <property type="match status" value="1"/>
</dbReference>
<protein>
    <submittedName>
        <fullName evidence="8">8a642c71-02e4-4acf-b4ee-2291641d0938</fullName>
    </submittedName>
</protein>
<reference evidence="8 9" key="1">
    <citation type="submission" date="2018-04" db="EMBL/GenBank/DDBJ databases">
        <authorList>
            <person name="Huttner S."/>
            <person name="Dainat J."/>
        </authorList>
    </citation>
    <scope>NUCLEOTIDE SEQUENCE [LARGE SCALE GENOMIC DNA]</scope>
</reference>
<evidence type="ECO:0000313" key="8">
    <source>
        <dbReference type="EMBL" id="SPQ25729.1"/>
    </source>
</evidence>
<evidence type="ECO:0000256" key="3">
    <source>
        <dbReference type="ARBA" id="ARBA00022989"/>
    </source>
</evidence>
<keyword evidence="6" id="KW-0325">Glycoprotein</keyword>
<evidence type="ECO:0000256" key="7">
    <source>
        <dbReference type="ARBA" id="ARBA00035112"/>
    </source>
</evidence>
<sequence length="117" mass="13765">MQHPWNLGLSEEVDAAWEDLLYALNIRISEDEMSILHENRTHRVRVNGGDYVGVLGVYHHMHCLYNLRRVVHWDYYDHCIDSIRQALMCHTNTALYTAEWVKDSHDPFNKELRSSAA</sequence>
<evidence type="ECO:0000256" key="4">
    <source>
        <dbReference type="ARBA" id="ARBA00023026"/>
    </source>
</evidence>
<dbReference type="AlphaFoldDB" id="A0A3S4F2X8"/>
<evidence type="ECO:0000256" key="6">
    <source>
        <dbReference type="ARBA" id="ARBA00023180"/>
    </source>
</evidence>
<dbReference type="PANTHER" id="PTHR33365">
    <property type="entry name" value="YALI0B05434P"/>
    <property type="match status" value="1"/>
</dbReference>
<accession>A0A3S4F2X8</accession>
<dbReference type="InterPro" id="IPR021765">
    <property type="entry name" value="UstYa-like"/>
</dbReference>
<comment type="subcellular location">
    <subcellularLocation>
        <location evidence="1">Membrane</location>
        <topology evidence="1">Single-pass membrane protein</topology>
    </subcellularLocation>
</comment>
<dbReference type="Pfam" id="PF11807">
    <property type="entry name" value="UstYa"/>
    <property type="match status" value="1"/>
</dbReference>